<reference evidence="2" key="1">
    <citation type="journal article" date="2020" name="Stud. Mycol.">
        <title>101 Dothideomycetes genomes: a test case for predicting lifestyles and emergence of pathogens.</title>
        <authorList>
            <person name="Haridas S."/>
            <person name="Albert R."/>
            <person name="Binder M."/>
            <person name="Bloem J."/>
            <person name="Labutti K."/>
            <person name="Salamov A."/>
            <person name="Andreopoulos B."/>
            <person name="Baker S."/>
            <person name="Barry K."/>
            <person name="Bills G."/>
            <person name="Bluhm B."/>
            <person name="Cannon C."/>
            <person name="Castanera R."/>
            <person name="Culley D."/>
            <person name="Daum C."/>
            <person name="Ezra D."/>
            <person name="Gonzalez J."/>
            <person name="Henrissat B."/>
            <person name="Kuo A."/>
            <person name="Liang C."/>
            <person name="Lipzen A."/>
            <person name="Lutzoni F."/>
            <person name="Magnuson J."/>
            <person name="Mondo S."/>
            <person name="Nolan M."/>
            <person name="Ohm R."/>
            <person name="Pangilinan J."/>
            <person name="Park H.-J."/>
            <person name="Ramirez L."/>
            <person name="Alfaro M."/>
            <person name="Sun H."/>
            <person name="Tritt A."/>
            <person name="Yoshinaga Y."/>
            <person name="Zwiers L.-H."/>
            <person name="Turgeon B."/>
            <person name="Goodwin S."/>
            <person name="Spatafora J."/>
            <person name="Crous P."/>
            <person name="Grigoriev I."/>
        </authorList>
    </citation>
    <scope>NUCLEOTIDE SEQUENCE</scope>
    <source>
        <strain evidence="2">CBS 130266</strain>
    </source>
</reference>
<proteinExistence type="predicted"/>
<comment type="caution">
    <text evidence="2">The sequence shown here is derived from an EMBL/GenBank/DDBJ whole genome shotgun (WGS) entry which is preliminary data.</text>
</comment>
<keyword evidence="3" id="KW-1185">Reference proteome</keyword>
<evidence type="ECO:0000313" key="3">
    <source>
        <dbReference type="Proteomes" id="UP000800235"/>
    </source>
</evidence>
<protein>
    <submittedName>
        <fullName evidence="2">Uncharacterized protein</fullName>
    </submittedName>
</protein>
<feature type="signal peptide" evidence="1">
    <location>
        <begin position="1"/>
        <end position="22"/>
    </location>
</feature>
<dbReference type="OrthoDB" id="2910287at2759"/>
<sequence>MLPTALLFLLATLFIKSHPATAPEILPPYGTPSFDPNPPTLAYPYSPNTTNPHHPLYKRLFPTLPPVHKRDNPWSVFLCLNPEFKSPCYYLRGKQGECYTVSREFRGNITSFGPDRNQSCRMYDKEDCAMETPEEVGFDFIDTGYPGMGRLREVGWARSFVSWRCVALGTESVP</sequence>
<evidence type="ECO:0000256" key="1">
    <source>
        <dbReference type="SAM" id="SignalP"/>
    </source>
</evidence>
<accession>A0A9P4NF46</accession>
<dbReference type="Proteomes" id="UP000800235">
    <property type="component" value="Unassembled WGS sequence"/>
</dbReference>
<gene>
    <name evidence="2" type="ORF">EJ08DRAFT_739112</name>
</gene>
<feature type="chain" id="PRO_5040134602" evidence="1">
    <location>
        <begin position="23"/>
        <end position="174"/>
    </location>
</feature>
<dbReference type="EMBL" id="MU007127">
    <property type="protein sequence ID" value="KAF2418501.1"/>
    <property type="molecule type" value="Genomic_DNA"/>
</dbReference>
<organism evidence="2 3">
    <name type="scientific">Tothia fuscella</name>
    <dbReference type="NCBI Taxonomy" id="1048955"/>
    <lineage>
        <taxon>Eukaryota</taxon>
        <taxon>Fungi</taxon>
        <taxon>Dikarya</taxon>
        <taxon>Ascomycota</taxon>
        <taxon>Pezizomycotina</taxon>
        <taxon>Dothideomycetes</taxon>
        <taxon>Pleosporomycetidae</taxon>
        <taxon>Venturiales</taxon>
        <taxon>Cylindrosympodiaceae</taxon>
        <taxon>Tothia</taxon>
    </lineage>
</organism>
<evidence type="ECO:0000313" key="2">
    <source>
        <dbReference type="EMBL" id="KAF2418501.1"/>
    </source>
</evidence>
<name>A0A9P4NF46_9PEZI</name>
<dbReference type="AlphaFoldDB" id="A0A9P4NF46"/>
<keyword evidence="1" id="KW-0732">Signal</keyword>